<dbReference type="InterPro" id="IPR000835">
    <property type="entry name" value="HTH_MarR-typ"/>
</dbReference>
<dbReference type="Pfam" id="PF01047">
    <property type="entry name" value="MarR"/>
    <property type="match status" value="1"/>
</dbReference>
<protein>
    <submittedName>
        <fullName evidence="2">MarR family transcriptional regulator</fullName>
    </submittedName>
</protein>
<dbReference type="PANTHER" id="PTHR39515">
    <property type="entry name" value="CONSERVED PROTEIN"/>
    <property type="match status" value="1"/>
</dbReference>
<dbReference type="PANTHER" id="PTHR39515:SF2">
    <property type="entry name" value="HTH-TYPE TRANSCRIPTIONAL REGULATOR RV0880"/>
    <property type="match status" value="1"/>
</dbReference>
<dbReference type="SUPFAM" id="SSF46785">
    <property type="entry name" value="Winged helix' DNA-binding domain"/>
    <property type="match status" value="1"/>
</dbReference>
<dbReference type="Gene3D" id="1.10.10.10">
    <property type="entry name" value="Winged helix-like DNA-binding domain superfamily/Winged helix DNA-binding domain"/>
    <property type="match status" value="1"/>
</dbReference>
<dbReference type="Proteomes" id="UP001216139">
    <property type="component" value="Chromosome"/>
</dbReference>
<dbReference type="SMART" id="SM00347">
    <property type="entry name" value="HTH_MARR"/>
    <property type="match status" value="1"/>
</dbReference>
<organism evidence="2 3">
    <name type="scientific">Mucilaginibacter jinjuensis</name>
    <dbReference type="NCBI Taxonomy" id="1176721"/>
    <lineage>
        <taxon>Bacteria</taxon>
        <taxon>Pseudomonadati</taxon>
        <taxon>Bacteroidota</taxon>
        <taxon>Sphingobacteriia</taxon>
        <taxon>Sphingobacteriales</taxon>
        <taxon>Sphingobacteriaceae</taxon>
        <taxon>Mucilaginibacter</taxon>
    </lineage>
</organism>
<gene>
    <name evidence="2" type="ORF">PQO05_20270</name>
</gene>
<dbReference type="EMBL" id="CP117167">
    <property type="protein sequence ID" value="WCT11078.1"/>
    <property type="molecule type" value="Genomic_DNA"/>
</dbReference>
<keyword evidence="3" id="KW-1185">Reference proteome</keyword>
<sequence>MKNSELASSLRDIVSRMHKRLRREVKSADNLSLTEITTLSYLYTNGSMYPSELAEATMVKAQSMSQIITHLEELEIITKTPSETDKRKVAISLTAYGKQMVEQTRYERDEWMDNAIEQNLSPTEKKILQDAVVLMNKLADYK</sequence>
<evidence type="ECO:0000313" key="2">
    <source>
        <dbReference type="EMBL" id="WCT11078.1"/>
    </source>
</evidence>
<dbReference type="InterPro" id="IPR052526">
    <property type="entry name" value="HTH-type_Bedaq_tolerance"/>
</dbReference>
<name>A0ABY7T5K9_9SPHI</name>
<accession>A0ABY7T5K9</accession>
<feature type="domain" description="HTH marR-type" evidence="1">
    <location>
        <begin position="3"/>
        <end position="137"/>
    </location>
</feature>
<proteinExistence type="predicted"/>
<reference evidence="2 3" key="1">
    <citation type="submission" date="2023-02" db="EMBL/GenBank/DDBJ databases">
        <title>Genome sequence of Mucilaginibacter jinjuensis strain KACC 16571.</title>
        <authorList>
            <person name="Kim S."/>
            <person name="Heo J."/>
            <person name="Kwon S.-W."/>
        </authorList>
    </citation>
    <scope>NUCLEOTIDE SEQUENCE [LARGE SCALE GENOMIC DNA]</scope>
    <source>
        <strain evidence="2 3">KACC 16571</strain>
    </source>
</reference>
<dbReference type="InterPro" id="IPR036390">
    <property type="entry name" value="WH_DNA-bd_sf"/>
</dbReference>
<dbReference type="InterPro" id="IPR036388">
    <property type="entry name" value="WH-like_DNA-bd_sf"/>
</dbReference>
<evidence type="ECO:0000313" key="3">
    <source>
        <dbReference type="Proteomes" id="UP001216139"/>
    </source>
</evidence>
<dbReference type="RefSeq" id="WP_273629268.1">
    <property type="nucleotide sequence ID" value="NZ_CP117167.1"/>
</dbReference>
<evidence type="ECO:0000259" key="1">
    <source>
        <dbReference type="PROSITE" id="PS50995"/>
    </source>
</evidence>
<dbReference type="PROSITE" id="PS50995">
    <property type="entry name" value="HTH_MARR_2"/>
    <property type="match status" value="1"/>
</dbReference>